<reference evidence="1 2" key="1">
    <citation type="journal article" date="2022" name="Genome Biol. Evol.">
        <title>The Spruce Budworm Genome: Reconstructing the Evolutionary History of Antifreeze Proteins.</title>
        <authorList>
            <person name="Beliveau C."/>
            <person name="Gagne P."/>
            <person name="Picq S."/>
            <person name="Vernygora O."/>
            <person name="Keeling C.I."/>
            <person name="Pinkney K."/>
            <person name="Doucet D."/>
            <person name="Wen F."/>
            <person name="Johnston J.S."/>
            <person name="Maaroufi H."/>
            <person name="Boyle B."/>
            <person name="Laroche J."/>
            <person name="Dewar K."/>
            <person name="Juretic N."/>
            <person name="Blackburn G."/>
            <person name="Nisole A."/>
            <person name="Brunet B."/>
            <person name="Brandao M."/>
            <person name="Lumley L."/>
            <person name="Duan J."/>
            <person name="Quan G."/>
            <person name="Lucarotti C.J."/>
            <person name="Roe A.D."/>
            <person name="Sperling F.A.H."/>
            <person name="Levesque R.C."/>
            <person name="Cusson M."/>
        </authorList>
    </citation>
    <scope>NUCLEOTIDE SEQUENCE [LARGE SCALE GENOMIC DNA]</scope>
    <source>
        <strain evidence="1">Glfc:IPQL:Cfum</strain>
    </source>
</reference>
<accession>A0ACC0K685</accession>
<evidence type="ECO:0000313" key="1">
    <source>
        <dbReference type="EMBL" id="KAI8431913.1"/>
    </source>
</evidence>
<evidence type="ECO:0000313" key="2">
    <source>
        <dbReference type="Proteomes" id="UP001064048"/>
    </source>
</evidence>
<comment type="caution">
    <text evidence="1">The sequence shown here is derived from an EMBL/GenBank/DDBJ whole genome shotgun (WGS) entry which is preliminary data.</text>
</comment>
<gene>
    <name evidence="1" type="ORF">MSG28_004463</name>
</gene>
<protein>
    <submittedName>
        <fullName evidence="1">Uncharacterized protein</fullName>
    </submittedName>
</protein>
<keyword evidence="2" id="KW-1185">Reference proteome</keyword>
<name>A0ACC0K685_CHOFU</name>
<dbReference type="EMBL" id="CM046107">
    <property type="protein sequence ID" value="KAI8431913.1"/>
    <property type="molecule type" value="Genomic_DNA"/>
</dbReference>
<dbReference type="Proteomes" id="UP001064048">
    <property type="component" value="Chromosome 7"/>
</dbReference>
<organism evidence="1 2">
    <name type="scientific">Choristoneura fumiferana</name>
    <name type="common">Spruce budworm moth</name>
    <name type="synonym">Archips fumiferana</name>
    <dbReference type="NCBI Taxonomy" id="7141"/>
    <lineage>
        <taxon>Eukaryota</taxon>
        <taxon>Metazoa</taxon>
        <taxon>Ecdysozoa</taxon>
        <taxon>Arthropoda</taxon>
        <taxon>Hexapoda</taxon>
        <taxon>Insecta</taxon>
        <taxon>Pterygota</taxon>
        <taxon>Neoptera</taxon>
        <taxon>Endopterygota</taxon>
        <taxon>Lepidoptera</taxon>
        <taxon>Glossata</taxon>
        <taxon>Ditrysia</taxon>
        <taxon>Tortricoidea</taxon>
        <taxon>Tortricidae</taxon>
        <taxon>Tortricinae</taxon>
        <taxon>Choristoneura</taxon>
    </lineage>
</organism>
<proteinExistence type="predicted"/>
<sequence>MPCDTRLLVITPNWPNITLRRSSVMSGGKLLMYRLDSVSGLWDALFSGLSSAKDTLSVLPCISRPLKAARAFSASSCFSYSTKPYPRFAISLQLSILPIAENNAYIISRVISSDKELLAQTIKRRYSFHLSSYLQLELGAISMLAHMHIMVLMESMVSGHKFISIRERLADKLELLRFDPYKEHGQRHGEVGFCPERDVPVAGLQPVQRQDALPQQLAALVVQILGVQGVLTVGFLKALELDGLRVVDHGGEPGVHVGGGARVGHRGGRIVPRRRRFRHYLLWLRTTNSSTIIQKTR</sequence>